<proteinExistence type="predicted"/>
<dbReference type="RefSeq" id="WP_135804734.1">
    <property type="nucleotide sequence ID" value="NZ_SRPF01000098.1"/>
</dbReference>
<dbReference type="EMBL" id="SRPF01000098">
    <property type="protein sequence ID" value="TGN37512.1"/>
    <property type="molecule type" value="Genomic_DNA"/>
</dbReference>
<reference evidence="2 3" key="1">
    <citation type="submission" date="2019-04" db="EMBL/GenBank/DDBJ databases">
        <authorList>
            <person name="Park S."/>
            <person name="Yoon J.-H."/>
        </authorList>
    </citation>
    <scope>NUCLEOTIDE SEQUENCE [LARGE SCALE GENOMIC DNA]</scope>
    <source>
        <strain evidence="2 3">HJM-18</strain>
    </source>
</reference>
<protein>
    <submittedName>
        <fullName evidence="2">Diguanylate cyclase</fullName>
    </submittedName>
</protein>
<evidence type="ECO:0000313" key="3">
    <source>
        <dbReference type="Proteomes" id="UP000298325"/>
    </source>
</evidence>
<comment type="caution">
    <text evidence="2">The sequence shown here is derived from an EMBL/GenBank/DDBJ whole genome shotgun (WGS) entry which is preliminary data.</text>
</comment>
<dbReference type="InterPro" id="IPR043128">
    <property type="entry name" value="Rev_trsase/Diguanyl_cyclase"/>
</dbReference>
<dbReference type="InterPro" id="IPR052163">
    <property type="entry name" value="DGC-Regulatory_Protein"/>
</dbReference>
<evidence type="ECO:0000313" key="2">
    <source>
        <dbReference type="EMBL" id="TGN37512.1"/>
    </source>
</evidence>
<sequence length="100" mass="11133">PLSFEVKSCQLLLDRILDVVSRSSRILGEEVSITASIGGTVYPQSETIDAEQLLRQADQAMYSAKESGKNQCFYYDADSERAVRDLFGDLKRIEIALAND</sequence>
<dbReference type="PROSITE" id="PS50887">
    <property type="entry name" value="GGDEF"/>
    <property type="match status" value="1"/>
</dbReference>
<dbReference type="PANTHER" id="PTHR46663">
    <property type="entry name" value="DIGUANYLATE CYCLASE DGCT-RELATED"/>
    <property type="match status" value="1"/>
</dbReference>
<dbReference type="PANTHER" id="PTHR46663:SF2">
    <property type="entry name" value="GGDEF DOMAIN-CONTAINING PROTEIN"/>
    <property type="match status" value="1"/>
</dbReference>
<keyword evidence="3" id="KW-1185">Reference proteome</keyword>
<dbReference type="InterPro" id="IPR029787">
    <property type="entry name" value="Nucleotide_cyclase"/>
</dbReference>
<dbReference type="InterPro" id="IPR000160">
    <property type="entry name" value="GGDEF_dom"/>
</dbReference>
<organism evidence="2 3">
    <name type="scientific">Marinobacter confluentis</name>
    <dbReference type="NCBI Taxonomy" id="1697557"/>
    <lineage>
        <taxon>Bacteria</taxon>
        <taxon>Pseudomonadati</taxon>
        <taxon>Pseudomonadota</taxon>
        <taxon>Gammaproteobacteria</taxon>
        <taxon>Pseudomonadales</taxon>
        <taxon>Marinobacteraceae</taxon>
        <taxon>Marinobacter</taxon>
    </lineage>
</organism>
<name>A0A4Z1C5F2_9GAMM</name>
<accession>A0A4Z1C5F2</accession>
<dbReference type="AlphaFoldDB" id="A0A4Z1C5F2"/>
<feature type="non-terminal residue" evidence="2">
    <location>
        <position position="1"/>
    </location>
</feature>
<dbReference type="OrthoDB" id="9176779at2"/>
<gene>
    <name evidence="2" type="ORF">E5Q11_17715</name>
</gene>
<dbReference type="Gene3D" id="3.30.70.270">
    <property type="match status" value="1"/>
</dbReference>
<feature type="non-terminal residue" evidence="2">
    <location>
        <position position="100"/>
    </location>
</feature>
<dbReference type="Pfam" id="PF00990">
    <property type="entry name" value="GGDEF"/>
    <property type="match status" value="1"/>
</dbReference>
<dbReference type="Proteomes" id="UP000298325">
    <property type="component" value="Unassembled WGS sequence"/>
</dbReference>
<feature type="domain" description="GGDEF" evidence="1">
    <location>
        <begin position="1"/>
        <end position="77"/>
    </location>
</feature>
<evidence type="ECO:0000259" key="1">
    <source>
        <dbReference type="PROSITE" id="PS50887"/>
    </source>
</evidence>
<dbReference type="SUPFAM" id="SSF55073">
    <property type="entry name" value="Nucleotide cyclase"/>
    <property type="match status" value="1"/>
</dbReference>